<dbReference type="EMBL" id="QEAN01000141">
    <property type="protein sequence ID" value="TPX46234.1"/>
    <property type="molecule type" value="Genomic_DNA"/>
</dbReference>
<dbReference type="Proteomes" id="UP000320475">
    <property type="component" value="Unassembled WGS sequence"/>
</dbReference>
<organism evidence="2 5">
    <name type="scientific">Synchytrium endobioticum</name>
    <dbReference type="NCBI Taxonomy" id="286115"/>
    <lineage>
        <taxon>Eukaryota</taxon>
        <taxon>Fungi</taxon>
        <taxon>Fungi incertae sedis</taxon>
        <taxon>Chytridiomycota</taxon>
        <taxon>Chytridiomycota incertae sedis</taxon>
        <taxon>Chytridiomycetes</taxon>
        <taxon>Synchytriales</taxon>
        <taxon>Synchytriaceae</taxon>
        <taxon>Synchytrium</taxon>
    </lineage>
</organism>
<gene>
    <name evidence="3" type="ORF">SeLEV6574_g02080</name>
    <name evidence="4" type="ORF">SeLEV6574_g02093</name>
    <name evidence="2" type="ORF">SeMB42_g03780</name>
</gene>
<dbReference type="VEuPathDB" id="FungiDB:SeMB42_g03780"/>
<keyword evidence="1" id="KW-0732">Signal</keyword>
<evidence type="ECO:0000313" key="5">
    <source>
        <dbReference type="Proteomes" id="UP000317494"/>
    </source>
</evidence>
<dbReference type="EMBL" id="QEAM01000054">
    <property type="protein sequence ID" value="TPX48346.1"/>
    <property type="molecule type" value="Genomic_DNA"/>
</dbReference>
<evidence type="ECO:0000313" key="2">
    <source>
        <dbReference type="EMBL" id="TPX46234.1"/>
    </source>
</evidence>
<comment type="caution">
    <text evidence="2">The sequence shown here is derived from an EMBL/GenBank/DDBJ whole genome shotgun (WGS) entry which is preliminary data.</text>
</comment>
<dbReference type="Proteomes" id="UP000317494">
    <property type="component" value="Unassembled WGS sequence"/>
</dbReference>
<dbReference type="OrthoDB" id="2176213at2759"/>
<sequence length="207" mass="21700">MKLNNQHTVFVSVACIFSFHAITASGSGPRHVPAALASSPTNTTVAAAERHTTLSVAVAATPSANHNLQAVTTPVPDEIKAAAEREAHTAALARHLAAGEQKLYVQAYAEGYSQGYDRAHYSAHDRIVSFYGSGYLPDGSPCSGLCQWRVSDRDAVREHGESGGQRVGNVKQVAAQGKVRDDVVSDRVVGLAAADGDDSCKGRCSGL</sequence>
<dbReference type="AlphaFoldDB" id="A0A507D463"/>
<evidence type="ECO:0000256" key="1">
    <source>
        <dbReference type="SAM" id="SignalP"/>
    </source>
</evidence>
<name>A0A507D463_9FUNG</name>
<dbReference type="PROSITE" id="PS51257">
    <property type="entry name" value="PROKAR_LIPOPROTEIN"/>
    <property type="match status" value="1"/>
</dbReference>
<dbReference type="EMBL" id="QEAM01000054">
    <property type="protein sequence ID" value="TPX48325.1"/>
    <property type="molecule type" value="Genomic_DNA"/>
</dbReference>
<feature type="signal peptide" evidence="1">
    <location>
        <begin position="1"/>
        <end position="26"/>
    </location>
</feature>
<protein>
    <submittedName>
        <fullName evidence="2">Uncharacterized protein</fullName>
    </submittedName>
</protein>
<reference evidence="5 6" key="1">
    <citation type="journal article" date="2019" name="Sci. Rep.">
        <title>Comparative genomics of chytrid fungi reveal insights into the obligate biotrophic and pathogenic lifestyle of Synchytrium endobioticum.</title>
        <authorList>
            <person name="van de Vossenberg B.T.L.H."/>
            <person name="Warris S."/>
            <person name="Nguyen H.D.T."/>
            <person name="van Gent-Pelzer M.P.E."/>
            <person name="Joly D.L."/>
            <person name="van de Geest H.C."/>
            <person name="Bonants P.J.M."/>
            <person name="Smith D.S."/>
            <person name="Levesque C.A."/>
            <person name="van der Lee T.A.J."/>
        </authorList>
    </citation>
    <scope>NUCLEOTIDE SEQUENCE [LARGE SCALE GENOMIC DNA]</scope>
    <source>
        <strain evidence="3 6">LEV6574</strain>
        <strain evidence="2 5">MB42</strain>
    </source>
</reference>
<evidence type="ECO:0000313" key="6">
    <source>
        <dbReference type="Proteomes" id="UP000320475"/>
    </source>
</evidence>
<keyword evidence="5" id="KW-1185">Reference proteome</keyword>
<accession>A0A507D463</accession>
<evidence type="ECO:0000313" key="4">
    <source>
        <dbReference type="EMBL" id="TPX48346.1"/>
    </source>
</evidence>
<evidence type="ECO:0000313" key="3">
    <source>
        <dbReference type="EMBL" id="TPX48325.1"/>
    </source>
</evidence>
<feature type="chain" id="PRO_5036363053" evidence="1">
    <location>
        <begin position="27"/>
        <end position="207"/>
    </location>
</feature>
<proteinExistence type="predicted"/>